<dbReference type="Gene3D" id="3.50.50.60">
    <property type="entry name" value="FAD/NAD(P)-binding domain"/>
    <property type="match status" value="1"/>
</dbReference>
<evidence type="ECO:0000313" key="1">
    <source>
        <dbReference type="EMBL" id="SEI78127.1"/>
    </source>
</evidence>
<keyword evidence="2" id="KW-1185">Reference proteome</keyword>
<dbReference type="OrthoDB" id="24355at2"/>
<protein>
    <submittedName>
        <fullName evidence="1">Lycopene beta-cyclase</fullName>
    </submittedName>
</protein>
<sequence>MTAPNLTYDFVITGFGCAGMSLVHYLLTSSLKNASILVIDSSTKTVNDRTWCYWAEKPLEIHPKNSPIIHWENISIRLGNREVKKQLGGLKYFHIKSSDFYSEIKERIQEHPNVRVVKDFVCEIKENAFGQVSIITEQGTRYSGRKVFNSIPDSGFLRPESTALKQVFVGWKIKTPRACFDKSTAVMMNFLSDSNDKTDFFYLLPFSETEALVEYTVFSTEKMDYRDMEPTLRRYIAENLGQETFEVTFQEEGSIPMTTFAAAKSSSPHVTLLGTLAGCSKASTGYTFHTIQKHCKSIVEQLERSQESFEASWERKRRFAFYDNIILNIAKKWPNALPGVFFNLFETNSGTEILRFLNEESNFLGELKLLSRLKFSIFIKSLLHYEKH</sequence>
<dbReference type="EMBL" id="FNZH01000001">
    <property type="protein sequence ID" value="SEI78127.1"/>
    <property type="molecule type" value="Genomic_DNA"/>
</dbReference>
<organism evidence="1 2">
    <name type="scientific">Cyclobacterium xiamenense</name>
    <dbReference type="NCBI Taxonomy" id="1297121"/>
    <lineage>
        <taxon>Bacteria</taxon>
        <taxon>Pseudomonadati</taxon>
        <taxon>Bacteroidota</taxon>
        <taxon>Cytophagia</taxon>
        <taxon>Cytophagales</taxon>
        <taxon>Cyclobacteriaceae</taxon>
        <taxon>Cyclobacterium</taxon>
    </lineage>
</organism>
<evidence type="ECO:0000313" key="2">
    <source>
        <dbReference type="Proteomes" id="UP000199403"/>
    </source>
</evidence>
<accession>A0A1H6TLT1</accession>
<dbReference type="Pfam" id="PF05834">
    <property type="entry name" value="Lycopene_cycl"/>
    <property type="match status" value="1"/>
</dbReference>
<proteinExistence type="predicted"/>
<reference evidence="2" key="1">
    <citation type="submission" date="2016-10" db="EMBL/GenBank/DDBJ databases">
        <authorList>
            <person name="Varghese N."/>
            <person name="Submissions S."/>
        </authorList>
    </citation>
    <scope>NUCLEOTIDE SEQUENCE [LARGE SCALE GENOMIC DNA]</scope>
    <source>
        <strain evidence="2">IBRC-M 10761</strain>
    </source>
</reference>
<dbReference type="STRING" id="1416801.SAMN05192553_101262"/>
<dbReference type="Proteomes" id="UP000199403">
    <property type="component" value="Unassembled WGS sequence"/>
</dbReference>
<dbReference type="SUPFAM" id="SSF51905">
    <property type="entry name" value="FAD/NAD(P)-binding domain"/>
    <property type="match status" value="1"/>
</dbReference>
<dbReference type="RefSeq" id="WP_092168387.1">
    <property type="nucleotide sequence ID" value="NZ_FNZH01000001.1"/>
</dbReference>
<gene>
    <name evidence="1" type="ORF">SAMN05192553_101262</name>
</gene>
<dbReference type="InterPro" id="IPR036188">
    <property type="entry name" value="FAD/NAD-bd_sf"/>
</dbReference>
<dbReference type="AlphaFoldDB" id="A0A1H6TLT1"/>
<name>A0A1H6TLT1_9BACT</name>